<dbReference type="RefSeq" id="WP_068013580.1">
    <property type="nucleotide sequence ID" value="NZ_QQAZ01000007.1"/>
</dbReference>
<feature type="region of interest" description="Disordered" evidence="1">
    <location>
        <begin position="497"/>
        <end position="517"/>
    </location>
</feature>
<accession>A0A370H1U7</accession>
<feature type="compositionally biased region" description="Basic and acidic residues" evidence="1">
    <location>
        <begin position="503"/>
        <end position="517"/>
    </location>
</feature>
<organism evidence="2 3">
    <name type="scientific">Nocardia mexicana</name>
    <dbReference type="NCBI Taxonomy" id="279262"/>
    <lineage>
        <taxon>Bacteria</taxon>
        <taxon>Bacillati</taxon>
        <taxon>Actinomycetota</taxon>
        <taxon>Actinomycetes</taxon>
        <taxon>Mycobacteriales</taxon>
        <taxon>Nocardiaceae</taxon>
        <taxon>Nocardia</taxon>
    </lineage>
</organism>
<dbReference type="InterPro" id="IPR047738">
    <property type="entry name" value="SAV_2336-like_N"/>
</dbReference>
<evidence type="ECO:0008006" key="4">
    <source>
        <dbReference type="Google" id="ProtNLM"/>
    </source>
</evidence>
<evidence type="ECO:0000313" key="3">
    <source>
        <dbReference type="Proteomes" id="UP000255355"/>
    </source>
</evidence>
<comment type="caution">
    <text evidence="2">The sequence shown here is derived from an EMBL/GenBank/DDBJ whole genome shotgun (WGS) entry which is preliminary data.</text>
</comment>
<dbReference type="NCBIfam" id="NF041121">
    <property type="entry name" value="SAV_2336_NTERM"/>
    <property type="match status" value="1"/>
</dbReference>
<keyword evidence="3" id="KW-1185">Reference proteome</keyword>
<dbReference type="InterPro" id="IPR011990">
    <property type="entry name" value="TPR-like_helical_dom_sf"/>
</dbReference>
<gene>
    <name evidence="2" type="ORF">DFR68_107112</name>
</gene>
<reference evidence="2 3" key="1">
    <citation type="submission" date="2018-07" db="EMBL/GenBank/DDBJ databases">
        <title>Genomic Encyclopedia of Type Strains, Phase IV (KMG-IV): sequencing the most valuable type-strain genomes for metagenomic binning, comparative biology and taxonomic classification.</title>
        <authorList>
            <person name="Goeker M."/>
        </authorList>
    </citation>
    <scope>NUCLEOTIDE SEQUENCE [LARGE SCALE GENOMIC DNA]</scope>
    <source>
        <strain evidence="2 3">DSM 44952</strain>
    </source>
</reference>
<proteinExistence type="predicted"/>
<dbReference type="AlphaFoldDB" id="A0A370H1U7"/>
<evidence type="ECO:0000256" key="1">
    <source>
        <dbReference type="SAM" id="MobiDB-lite"/>
    </source>
</evidence>
<sequence>MESLSELLEALRGLDVDGDTVAEALYLAKHITDQPDSAVAQQHSPPPIEPEAMPPPLPDAGTAHALLPRDSGAVTPPGIPGAWPARTEIDVPAPSPLESGPSLLGDLRPLGQRLPDPRESVFDEDASVDRTALTGVAWPVTTPKLVRRRDAALVFDRHSSMAAWSGLAAAVRRLVDSVGFRQVTVWYLDEDDAGTLRLATGARRSADRPLSALADPSGRRVVMVFTACLGDAWGWGSAAAQLERLAALSPVAIVQPLPNSLWRRTGLQWGHGRITSVIPDRPSPLRLVAPAGTPTTAIPVLELTPGWIRPWAQLLAGQRRTAGYPLLRRGEPPDPNSVSTLAVRQDRQLGRHALERVRRFRAASTPEAFRLAASLAQVPLLLPIMRLVQQAVLPGSKPSVLAEVLAGGLIEDTTARSAPPYTIPEDSRVFAFRPDVAEILRDGIPRSEAARVLAAASQFIVQRYDVPGPVFRAAVSRPAEGDGSPFAYLSPDTLRRIAPNFPDPRDRPPSEEEQRRYDTVVREAAAAARLGDDESALGAARRALETVPVGRPERAELLAMLSGLLLRRWESRGDAADLDEAIAVSKAALDEAPDTDEPTTALVRLGDLLLRRFTAVGGGEFLTDATRVLRTALDTTETEDPARAELSERLGDATLWRSEVTGEPLHGWEAVDLYLAAGRSTTESTGDEFTKGGNIGDGGTGDRTAILMLKIARAYLDIATQSAYPRDELADRITEQFRYAARLLPTVPVPESDEALRQAVTRVVHAVTTGALPPAIAATLSSVLSTAPRPHTAAVSEACELLDAAGGAHDGPR</sequence>
<protein>
    <recommendedName>
        <fullName evidence="4">Tetratricopeptide repeat protein</fullName>
    </recommendedName>
</protein>
<dbReference type="Proteomes" id="UP000255355">
    <property type="component" value="Unassembled WGS sequence"/>
</dbReference>
<name>A0A370H1U7_9NOCA</name>
<dbReference type="STRING" id="1210089.GCA_001613165_00602"/>
<dbReference type="Gene3D" id="1.25.40.10">
    <property type="entry name" value="Tetratricopeptide repeat domain"/>
    <property type="match status" value="1"/>
</dbReference>
<dbReference type="OrthoDB" id="4495511at2"/>
<evidence type="ECO:0000313" key="2">
    <source>
        <dbReference type="EMBL" id="RDI48987.1"/>
    </source>
</evidence>
<dbReference type="EMBL" id="QQAZ01000007">
    <property type="protein sequence ID" value="RDI48987.1"/>
    <property type="molecule type" value="Genomic_DNA"/>
</dbReference>